<protein>
    <submittedName>
        <fullName evidence="1">Uncharacterized protein</fullName>
    </submittedName>
</protein>
<dbReference type="AlphaFoldDB" id="A0A2V4MMD6"/>
<sequence length="335" mass="38271">MAEQSGTDQPFNIVIIGQQGRLMYEAVLFAASLRAQSPAFSGRLLVAVPQAGPLWGDHDPAIRNDDVLAQLKELDAEILPFESKHFGATYPYGNKIEALSALPEGEAFVFFDTDTLITGDVTQVPFDFDRPSASLRREGTWPKPELYGPGYTGLWKSLYDRFDLDFEGSLDLSQPDEYWRRYLYFNAGFFFYKCPRVFGDLFLRYALDIRDNPPVELCAQSFDPWLDQIALPLVIHALGGGRDTLPDGLIDGAVSCHYRVIPLLYARESDHVVEVLETITQPNKIKKVLKTFEPYKRLIYQGRGHKVRAMFDRDHLPRREQALRNQIKRAGFWMR</sequence>
<evidence type="ECO:0000313" key="1">
    <source>
        <dbReference type="EMBL" id="PYC46759.1"/>
    </source>
</evidence>
<keyword evidence="2" id="KW-1185">Reference proteome</keyword>
<evidence type="ECO:0000313" key="2">
    <source>
        <dbReference type="Proteomes" id="UP000248012"/>
    </source>
</evidence>
<dbReference type="RefSeq" id="WP_110796761.1">
    <property type="nucleotide sequence ID" value="NZ_KZ826489.1"/>
</dbReference>
<dbReference type="SUPFAM" id="SSF53448">
    <property type="entry name" value="Nucleotide-diphospho-sugar transferases"/>
    <property type="match status" value="1"/>
</dbReference>
<proteinExistence type="predicted"/>
<dbReference type="Proteomes" id="UP000248012">
    <property type="component" value="Unassembled WGS sequence"/>
</dbReference>
<accession>A0A2V4MMD6</accession>
<reference evidence="1 2" key="1">
    <citation type="submission" date="2018-05" db="EMBL/GenBank/DDBJ databases">
        <title>Oceanovita maritima gen. nov., sp. nov., a marine bacterium in the family Rhodobacteraceae isolated from surface seawater of Lundu port Xiamen, China.</title>
        <authorList>
            <person name="Hetharua B.H."/>
            <person name="Min D."/>
            <person name="Liao H."/>
            <person name="Tian Y."/>
        </authorList>
    </citation>
    <scope>NUCLEOTIDE SEQUENCE [LARGE SCALE GENOMIC DNA]</scope>
    <source>
        <strain evidence="1 2">FSX-11</strain>
    </source>
</reference>
<comment type="caution">
    <text evidence="1">The sequence shown here is derived from an EMBL/GenBank/DDBJ whole genome shotgun (WGS) entry which is preliminary data.</text>
</comment>
<name>A0A2V4MMD6_9RHOB</name>
<organism evidence="1 2">
    <name type="scientific">Litorivita pollutaquae</name>
    <dbReference type="NCBI Taxonomy" id="2200892"/>
    <lineage>
        <taxon>Bacteria</taxon>
        <taxon>Pseudomonadati</taxon>
        <taxon>Pseudomonadota</taxon>
        <taxon>Alphaproteobacteria</taxon>
        <taxon>Rhodobacterales</taxon>
        <taxon>Paracoccaceae</taxon>
        <taxon>Litorivita</taxon>
    </lineage>
</organism>
<gene>
    <name evidence="1" type="ORF">DI396_13660</name>
</gene>
<dbReference type="EMBL" id="QFVT01000010">
    <property type="protein sequence ID" value="PYC46759.1"/>
    <property type="molecule type" value="Genomic_DNA"/>
</dbReference>
<dbReference type="OrthoDB" id="7684392at2"/>
<dbReference type="InterPro" id="IPR029044">
    <property type="entry name" value="Nucleotide-diphossugar_trans"/>
</dbReference>